<dbReference type="Proteomes" id="UP001203423">
    <property type="component" value="Unassembled WGS sequence"/>
</dbReference>
<evidence type="ECO:0000313" key="1">
    <source>
        <dbReference type="EMBL" id="MCL1127826.1"/>
    </source>
</evidence>
<comment type="caution">
    <text evidence="1">The sequence shown here is derived from an EMBL/GenBank/DDBJ whole genome shotgun (WGS) entry which is preliminary data.</text>
</comment>
<name>A0ABT0LJF7_9GAMM</name>
<keyword evidence="2" id="KW-1185">Reference proteome</keyword>
<dbReference type="EMBL" id="JAKIKS010000224">
    <property type="protein sequence ID" value="MCL1127826.1"/>
    <property type="molecule type" value="Genomic_DNA"/>
</dbReference>
<organism evidence="1 2">
    <name type="scientific">Shewanella surugensis</name>
    <dbReference type="NCBI Taxonomy" id="212020"/>
    <lineage>
        <taxon>Bacteria</taxon>
        <taxon>Pseudomonadati</taxon>
        <taxon>Pseudomonadota</taxon>
        <taxon>Gammaproteobacteria</taxon>
        <taxon>Alteromonadales</taxon>
        <taxon>Shewanellaceae</taxon>
        <taxon>Shewanella</taxon>
    </lineage>
</organism>
<accession>A0ABT0LJF7</accession>
<feature type="non-terminal residue" evidence="1">
    <location>
        <position position="1"/>
    </location>
</feature>
<protein>
    <recommendedName>
        <fullName evidence="3">Sugar-binding protein</fullName>
    </recommendedName>
</protein>
<dbReference type="RefSeq" id="WP_376708501.1">
    <property type="nucleotide sequence ID" value="NZ_JAKIKS010000224.1"/>
</dbReference>
<evidence type="ECO:0008006" key="3">
    <source>
        <dbReference type="Google" id="ProtNLM"/>
    </source>
</evidence>
<dbReference type="PANTHER" id="PTHR32305:SF15">
    <property type="entry name" value="PROTEIN RHSA-RELATED"/>
    <property type="match status" value="1"/>
</dbReference>
<reference evidence="1 2" key="1">
    <citation type="submission" date="2022-01" db="EMBL/GenBank/DDBJ databases">
        <title>Whole genome-based taxonomy of the Shewanellaceae.</title>
        <authorList>
            <person name="Martin-Rodriguez A.J."/>
        </authorList>
    </citation>
    <scope>NUCLEOTIDE SEQUENCE [LARGE SCALE GENOMIC DNA]</scope>
    <source>
        <strain evidence="1 2">DSM 17177</strain>
    </source>
</reference>
<dbReference type="InterPro" id="IPR050708">
    <property type="entry name" value="T6SS_VgrG/RHS"/>
</dbReference>
<gene>
    <name evidence="1" type="ORF">L2764_26050</name>
</gene>
<sequence>FGNSIIYHYNKKDQLIKITASDKREVTFVYENNEIKTISYDKKQWQYGYSAFSRKYKGGGYSPFRRLITVTRPDNQVWEYQFTDRAYHHPVGIHRDLHSQNNNLDFTVTHPNGAQGQFSFAREMLGRTNIADMSYVLYQIHLGDGKWQPIGDKFRKQSTPVLALKKKTITKAVGADLVWQYAYSKNVGAWYDESPKKKHLLTGDLPSNIDNFHYKWTKVTAPDGSQTQHYYNRNGRSFFEGQLMASRVSQDNLLLQETQYDYTQSTKPVGQSGLWLDNWQSKDYRIMQTKKQIERKGEGDTYTTEYSSFNAYGVPQISHEFNSIGNTARYTKAAYQHDRDKWVLNLPRKEYVSVDGQYGTPVSEITYHSDSLLPNQYKQMGSLTETHTHHKGGQLKKIDYSGSNRYQIFDDYYRGISRKITFPCATSNGCSTANGSTKNNMLTKIAVNADASIKSITDFKGHKTSYQYNAIGWMTHIDYHDKSIANKVISYEKVAEEDDGAQLGSFVKAGQLKQTTKQGSLQQVTYYDSLLRPHLFVKKDTTNELTTYERKQYDHDSRVVMQTNQGDNLGSLVNTLTEYDALDRIISITRAEDKTTTSISYLSNNSKQVTDPNNNVTTTSYLAYGEPEQEKISTIAAPASTNTMIKYNIYGNIKSIKQGNVTESRVYDERQNLCKTVRPETGITAFVYNTQNLPIWRAEGTVGSKMSCDLLAVPKADKVTLAYDNLDQLKSETYPANTANHTSNKTYAYDENSNLTSVAAGKVTWAYRYNTMDKLKSEQLKVDKKTFNITWGYNNLGNASSLTYPSGKKVAFAPNAFGQATQAGPYATNALYHGNGQVKSFTYGNGMNRSISLDKVSHIHQMQDTHSGKAQLKLTLAYDDNDNLSRIIDGIYAKNNVNNIHYDGLNRLINADGKWGKGQFDYDAVGNITSRSVSGSKINYQYGGDNRLKSITGAYKYAFKYDARGNTLNNGRYPLIYNLANQLTSAKGHTYVYDGHGKRVKDARSNGAEYSVYSQGGQLLHRQRANGDKIDSIYLGSQLIADVETR</sequence>
<dbReference type="PANTHER" id="PTHR32305">
    <property type="match status" value="1"/>
</dbReference>
<dbReference type="Gene3D" id="2.180.10.10">
    <property type="entry name" value="RHS repeat-associated core"/>
    <property type="match status" value="2"/>
</dbReference>
<evidence type="ECO:0000313" key="2">
    <source>
        <dbReference type="Proteomes" id="UP001203423"/>
    </source>
</evidence>
<proteinExistence type="predicted"/>